<accession>A0A420ARY4</accession>
<keyword evidence="3" id="KW-1185">Reference proteome</keyword>
<dbReference type="Gene3D" id="3.40.50.300">
    <property type="entry name" value="P-loop containing nucleotide triphosphate hydrolases"/>
    <property type="match status" value="1"/>
</dbReference>
<dbReference type="InterPro" id="IPR027417">
    <property type="entry name" value="P-loop_NTPase"/>
</dbReference>
<protein>
    <recommendedName>
        <fullName evidence="1">Novel STAND NTPase 3 domain-containing protein</fullName>
    </recommendedName>
</protein>
<dbReference type="SUPFAM" id="SSF52540">
    <property type="entry name" value="P-loop containing nucleoside triphosphate hydrolases"/>
    <property type="match status" value="1"/>
</dbReference>
<dbReference type="OrthoDB" id="799858at2"/>
<evidence type="ECO:0000313" key="3">
    <source>
        <dbReference type="Proteomes" id="UP000286246"/>
    </source>
</evidence>
<organism evidence="2 3">
    <name type="scientific">Sphingobacterium detergens</name>
    <dbReference type="NCBI Taxonomy" id="1145106"/>
    <lineage>
        <taxon>Bacteria</taxon>
        <taxon>Pseudomonadati</taxon>
        <taxon>Bacteroidota</taxon>
        <taxon>Sphingobacteriia</taxon>
        <taxon>Sphingobacteriales</taxon>
        <taxon>Sphingobacteriaceae</taxon>
        <taxon>Sphingobacterium</taxon>
    </lineage>
</organism>
<feature type="domain" description="Novel STAND NTPase 3" evidence="1">
    <location>
        <begin position="190"/>
        <end position="332"/>
    </location>
</feature>
<dbReference type="EMBL" id="RAPY01000004">
    <property type="protein sequence ID" value="RKE47153.1"/>
    <property type="molecule type" value="Genomic_DNA"/>
</dbReference>
<dbReference type="InterPro" id="IPR049050">
    <property type="entry name" value="nSTAND3"/>
</dbReference>
<dbReference type="RefSeq" id="WP_120260968.1">
    <property type="nucleotide sequence ID" value="NZ_RAPY01000004.1"/>
</dbReference>
<dbReference type="AlphaFoldDB" id="A0A420ARY4"/>
<name>A0A420ARY4_SPHD1</name>
<dbReference type="Pfam" id="PF20720">
    <property type="entry name" value="nSTAND3"/>
    <property type="match status" value="1"/>
</dbReference>
<dbReference type="Proteomes" id="UP000286246">
    <property type="component" value="Unassembled WGS sequence"/>
</dbReference>
<proteinExistence type="predicted"/>
<sequence length="1280" mass="149521">MNSINWSNFNSTDFTLFCNSLLTFEFGNNFTPFSAPGKDGGIDGKYVGIYGTEQGSWRFQYKFHQVARKQAYSILKSELKNEIKNLKDEDYFVLLTNVELLPQELVELNQLYESESSAVSKNAKFKIWDGAKLFALYVQYPLLELWINEGFLTAQLQHYRDFFKKEMQSEEFEPRSLNNVFIAREKDLEDLNDFLSSEYVLTIISGEAGIGKTRLVVEFFEKNVSNSENWVALVLAVKTIQIDKIRKAISSKKNTVILIDDAHKHHPETISDLKRLADSFNGRVKLILTVRTLQAFESLELIKEYEQEDILKFNLKTLSREDTKTIFESYLKNTDYRYYINDLVVLSYGRPILIVAVLKAISEGVSISKIREGEFLKNYVLNYFYNFYTRVADETKLSKLKLKRLLQNIALIEPFNYDDSNHISKLSEVHEIGIPEIKNSLKTLLDFSFVSGRFEHSIKPDYYSDILLMDVDQDDATEYITQFDMLLDNIIFNLSSVDEVNATGINLLDDILNKYISRLYPDEKVKELSYNSQINFFHRIFTTIRRIVFVRPQIAMKVVDIYLECIKNEIHPIAREYREMKNATFRSHNSIFETIVSILRDLNTIPKYYSFVLKASNKLFNLTGDKDIPSIYNYSKQDVINQYKLSMQTFFMNKFMEEVNKKQGGNLSFFLEVVTRFLNLDFTSTENSNSSTHSLIITTYYLPETPMVKELRLQVINTLVGIYQNEEFADYRKTVLALLLDIPRMLFATERNKTPFRHDEEHEAVLNFIEDNSEKFGIADQKEIFEKLHWYIQWKIPAQFIPQIERINKMMEPKNLAEDLGRMFNNYENGLKNYSELLPEFEIKISEIIENFTGEEVAKAIYEFLEAQLYPPIHFYEFLRLLVSKSSDYGLSVHDFLLSKGIEIYQQYADTILNVIYFEKKEEDNYWNRIEKLESLSSAAADNVILSIYGRRVPGTASLSERDIQTILKIYNKKDPENNFQLASGLQTLITADYPEVYTVIAEYLDRTSQRSAEMFFLWLSDNKIATPELVKELVTGHSVRFNISHQLERVLAKVLKDYGPDTIFEYLVSRYNFKYKFVSENRTLMGYEFVPNGDRSSLFNGQNDVRETMFFKALDWYLKQDASEGQLYYAKDIFEYLQPENSVSDSLYENYVLVLTKNANDLNRLKRIAESLEIFHTKNEKHVALVLKGYELILRHDEFDSSNKAIKDATFHFYRCLTSHGVKSGPAGQPFQVDLDLKRLLESELNKIPEHHEGRELIIWALESVNNEINRSESDNDIW</sequence>
<evidence type="ECO:0000259" key="1">
    <source>
        <dbReference type="Pfam" id="PF20720"/>
    </source>
</evidence>
<gene>
    <name evidence="2" type="ORF">DFQ12_4315</name>
</gene>
<evidence type="ECO:0000313" key="2">
    <source>
        <dbReference type="EMBL" id="RKE47153.1"/>
    </source>
</evidence>
<comment type="caution">
    <text evidence="2">The sequence shown here is derived from an EMBL/GenBank/DDBJ whole genome shotgun (WGS) entry which is preliminary data.</text>
</comment>
<reference evidence="2 3" key="1">
    <citation type="submission" date="2018-09" db="EMBL/GenBank/DDBJ databases">
        <title>Genomic Encyclopedia of Type Strains, Phase III (KMG-III): the genomes of soil and plant-associated and newly described type strains.</title>
        <authorList>
            <person name="Whitman W."/>
        </authorList>
    </citation>
    <scope>NUCLEOTIDE SEQUENCE [LARGE SCALE GENOMIC DNA]</scope>
    <source>
        <strain evidence="2 3">CECT 7938</strain>
    </source>
</reference>